<reference evidence="2 3" key="1">
    <citation type="submission" date="2019-04" db="EMBL/GenBank/DDBJ databases">
        <title>An improved genome assembly and genetic linkage map for asparagus bean, Vigna unguiculata ssp. sesquipedialis.</title>
        <authorList>
            <person name="Xia Q."/>
            <person name="Zhang R."/>
            <person name="Dong Y."/>
        </authorList>
    </citation>
    <scope>NUCLEOTIDE SEQUENCE [LARGE SCALE GENOMIC DNA]</scope>
    <source>
        <tissue evidence="2">Leaf</tissue>
    </source>
</reference>
<sequence length="67" mass="7248">MNLDGTNEVPTVANEAIDGCAPNSILASPFFFALVHKLLVVSSCGGVAELRQKLHGGLRRRNDNREK</sequence>
<organism evidence="2 3">
    <name type="scientific">Vigna unguiculata</name>
    <name type="common">Cowpea</name>
    <dbReference type="NCBI Taxonomy" id="3917"/>
    <lineage>
        <taxon>Eukaryota</taxon>
        <taxon>Viridiplantae</taxon>
        <taxon>Streptophyta</taxon>
        <taxon>Embryophyta</taxon>
        <taxon>Tracheophyta</taxon>
        <taxon>Spermatophyta</taxon>
        <taxon>Magnoliopsida</taxon>
        <taxon>eudicotyledons</taxon>
        <taxon>Gunneridae</taxon>
        <taxon>Pentapetalae</taxon>
        <taxon>rosids</taxon>
        <taxon>fabids</taxon>
        <taxon>Fabales</taxon>
        <taxon>Fabaceae</taxon>
        <taxon>Papilionoideae</taxon>
        <taxon>50 kb inversion clade</taxon>
        <taxon>NPAAA clade</taxon>
        <taxon>indigoferoid/millettioid clade</taxon>
        <taxon>Phaseoleae</taxon>
        <taxon>Vigna</taxon>
    </lineage>
</organism>
<evidence type="ECO:0000256" key="1">
    <source>
        <dbReference type="SAM" id="Phobius"/>
    </source>
</evidence>
<evidence type="ECO:0000313" key="3">
    <source>
        <dbReference type="Proteomes" id="UP000501690"/>
    </source>
</evidence>
<keyword evidence="1" id="KW-0812">Transmembrane</keyword>
<gene>
    <name evidence="2" type="ORF">DEO72_LG6g1351</name>
</gene>
<evidence type="ECO:0000313" key="2">
    <source>
        <dbReference type="EMBL" id="QCD96644.1"/>
    </source>
</evidence>
<protein>
    <submittedName>
        <fullName evidence="2">Uncharacterized protein</fullName>
    </submittedName>
</protein>
<feature type="transmembrane region" description="Helical" evidence="1">
    <location>
        <begin position="30"/>
        <end position="50"/>
    </location>
</feature>
<dbReference type="EMBL" id="CP039350">
    <property type="protein sequence ID" value="QCD96644.1"/>
    <property type="molecule type" value="Genomic_DNA"/>
</dbReference>
<keyword evidence="1" id="KW-1133">Transmembrane helix</keyword>
<keyword evidence="1" id="KW-0472">Membrane</keyword>
<accession>A0A4D6M9Y8</accession>
<dbReference type="AlphaFoldDB" id="A0A4D6M9Y8"/>
<name>A0A4D6M9Y8_VIGUN</name>
<proteinExistence type="predicted"/>
<dbReference type="Proteomes" id="UP000501690">
    <property type="component" value="Linkage Group LG6"/>
</dbReference>
<keyword evidence="3" id="KW-1185">Reference proteome</keyword>